<dbReference type="PANTHER" id="PTHR10579">
    <property type="entry name" value="CALCIUM-ACTIVATED CHLORIDE CHANNEL REGULATOR"/>
    <property type="match status" value="1"/>
</dbReference>
<dbReference type="CDD" id="cd01465">
    <property type="entry name" value="vWA_subgroup"/>
    <property type="match status" value="1"/>
</dbReference>
<evidence type="ECO:0000313" key="4">
    <source>
        <dbReference type="Proteomes" id="UP001055101"/>
    </source>
</evidence>
<feature type="compositionally biased region" description="Basic and acidic residues" evidence="1">
    <location>
        <begin position="95"/>
        <end position="104"/>
    </location>
</feature>
<protein>
    <recommendedName>
        <fullName evidence="2">VWFA domain-containing protein</fullName>
    </recommendedName>
</protein>
<dbReference type="SMART" id="SM00327">
    <property type="entry name" value="VWA"/>
    <property type="match status" value="1"/>
</dbReference>
<dbReference type="InterPro" id="IPR051266">
    <property type="entry name" value="CLCR"/>
</dbReference>
<keyword evidence="4" id="KW-1185">Reference proteome</keyword>
<accession>A0ABQ4TUH2</accession>
<dbReference type="InterPro" id="IPR022156">
    <property type="entry name" value="Uncharacterised_YfbK_N"/>
</dbReference>
<feature type="region of interest" description="Disordered" evidence="1">
    <location>
        <begin position="28"/>
        <end position="117"/>
    </location>
</feature>
<organism evidence="3 4">
    <name type="scientific">Methylobacterium thuringiense</name>
    <dbReference type="NCBI Taxonomy" id="1003091"/>
    <lineage>
        <taxon>Bacteria</taxon>
        <taxon>Pseudomonadati</taxon>
        <taxon>Pseudomonadota</taxon>
        <taxon>Alphaproteobacteria</taxon>
        <taxon>Hyphomicrobiales</taxon>
        <taxon>Methylobacteriaceae</taxon>
        <taxon>Methylobacterium</taxon>
    </lineage>
</organism>
<sequence>MTPIRTALAASVVVIVAAPIAWQLSREHQGPVAPPAETPSSEPAAPRPTLDIGTPTASAPPAEPSPGPETAKPEATGANSMVREAEPQSMAARDAPADATRKPAEAPVIAPPPPTSPLPASPLPATRIGRDQVQAFRSSGFADWERRGQEASPPQMRARALSTAPDLQQAPAEPTGHEKFDGKPQSGFQTVQTAPVSTFSIDVDTASYGFVRASLARDTLPPPAAVRTEELINYFPYGYPAPENRETPFRVTASVFPSPWAEGRKIVRVGIKGYALQAEARPKANLVFLVDTSGSMNGPNRLPLVKRSLALLLTQLDARDRVAIVTYAGQAGTVLEPTAASDKQTILSAIEGLGAGGSTAGGEGLRQAYALAERNFDPSAVNRVMLATDGDFNVGITDRDELKGFVERKRETGIFLSVLGFGMGNTNDSLMQALAQNGNGTAATIDTLNEARKVLVEEATATLFPIAKDVKIQVEFNPAAVAEYRLIGYETRALNREDFENDRVDAGEVGSGQTATALYEIVPVGGPRTVPPLRYGAAKPESAASAGDYAFVKIRYKRPDQDVSQLIETPVGPAVEQPSFDKADDDARFATAVAGFGEILRNGRWTGRFGLDDVIKIATSARGEDPYGYRSEFVQLVRAAKTAQALRSSRP</sequence>
<reference evidence="3" key="2">
    <citation type="submission" date="2021-08" db="EMBL/GenBank/DDBJ databases">
        <authorList>
            <person name="Tani A."/>
            <person name="Ola A."/>
            <person name="Ogura Y."/>
            <person name="Katsura K."/>
            <person name="Hayashi T."/>
        </authorList>
    </citation>
    <scope>NUCLEOTIDE SEQUENCE</scope>
    <source>
        <strain evidence="3">DSM 23674</strain>
    </source>
</reference>
<dbReference type="RefSeq" id="WP_238232780.1">
    <property type="nucleotide sequence ID" value="NZ_BPRA01000024.1"/>
</dbReference>
<comment type="caution">
    <text evidence="3">The sequence shown here is derived from an EMBL/GenBank/DDBJ whole genome shotgun (WGS) entry which is preliminary data.</text>
</comment>
<dbReference type="PANTHER" id="PTHR10579:SF43">
    <property type="entry name" value="ZINC FINGER (C3HC4-TYPE RING FINGER) FAMILY PROTEIN"/>
    <property type="match status" value="1"/>
</dbReference>
<dbReference type="Pfam" id="PF12034">
    <property type="entry name" value="YfbK_C"/>
    <property type="match status" value="1"/>
</dbReference>
<proteinExistence type="predicted"/>
<dbReference type="InterPro" id="IPR036465">
    <property type="entry name" value="vWFA_dom_sf"/>
</dbReference>
<dbReference type="Pfam" id="PF00092">
    <property type="entry name" value="VWA"/>
    <property type="match status" value="1"/>
</dbReference>
<reference evidence="3" key="1">
    <citation type="journal article" date="2021" name="Front. Microbiol.">
        <title>Comprehensive Comparative Genomics and Phenotyping of Methylobacterium Species.</title>
        <authorList>
            <person name="Alessa O."/>
            <person name="Ogura Y."/>
            <person name="Fujitani Y."/>
            <person name="Takami H."/>
            <person name="Hayashi T."/>
            <person name="Sahin N."/>
            <person name="Tani A."/>
        </authorList>
    </citation>
    <scope>NUCLEOTIDE SEQUENCE</scope>
    <source>
        <strain evidence="3">DSM 23674</strain>
    </source>
</reference>
<evidence type="ECO:0000256" key="1">
    <source>
        <dbReference type="SAM" id="MobiDB-lite"/>
    </source>
</evidence>
<evidence type="ECO:0000259" key="2">
    <source>
        <dbReference type="PROSITE" id="PS50234"/>
    </source>
</evidence>
<gene>
    <name evidence="3" type="ORF">EKPJFOCH_4057</name>
</gene>
<feature type="region of interest" description="Disordered" evidence="1">
    <location>
        <begin position="163"/>
        <end position="189"/>
    </location>
</feature>
<feature type="domain" description="VWFA" evidence="2">
    <location>
        <begin position="285"/>
        <end position="463"/>
    </location>
</feature>
<dbReference type="InterPro" id="IPR021908">
    <property type="entry name" value="YfbK_C"/>
</dbReference>
<dbReference type="PROSITE" id="PS50234">
    <property type="entry name" value="VWFA"/>
    <property type="match status" value="1"/>
</dbReference>
<feature type="compositionally biased region" description="Low complexity" evidence="1">
    <location>
        <begin position="38"/>
        <end position="60"/>
    </location>
</feature>
<dbReference type="Proteomes" id="UP001055101">
    <property type="component" value="Unassembled WGS sequence"/>
</dbReference>
<evidence type="ECO:0000313" key="3">
    <source>
        <dbReference type="EMBL" id="GJE57540.1"/>
    </source>
</evidence>
<dbReference type="Pfam" id="PF12450">
    <property type="entry name" value="vWF_A"/>
    <property type="match status" value="1"/>
</dbReference>
<dbReference type="InterPro" id="IPR002035">
    <property type="entry name" value="VWF_A"/>
</dbReference>
<name>A0ABQ4TUH2_9HYPH</name>
<dbReference type="Gene3D" id="3.40.50.410">
    <property type="entry name" value="von Willebrand factor, type A domain"/>
    <property type="match status" value="1"/>
</dbReference>
<dbReference type="SUPFAM" id="SSF53300">
    <property type="entry name" value="vWA-like"/>
    <property type="match status" value="1"/>
</dbReference>
<dbReference type="EMBL" id="BPRA01000024">
    <property type="protein sequence ID" value="GJE57540.1"/>
    <property type="molecule type" value="Genomic_DNA"/>
</dbReference>